<protein>
    <submittedName>
        <fullName evidence="3">Uncharacterized protein</fullName>
    </submittedName>
</protein>
<dbReference type="PANTHER" id="PTHR24321">
    <property type="entry name" value="DEHYDROGENASES, SHORT CHAIN"/>
    <property type="match status" value="1"/>
</dbReference>
<dbReference type="CDD" id="cd05233">
    <property type="entry name" value="SDR_c"/>
    <property type="match status" value="1"/>
</dbReference>
<dbReference type="InterPro" id="IPR020904">
    <property type="entry name" value="Sc_DH/Rdtase_CS"/>
</dbReference>
<proteinExistence type="inferred from homology"/>
<evidence type="ECO:0000256" key="2">
    <source>
        <dbReference type="ARBA" id="ARBA00023002"/>
    </source>
</evidence>
<dbReference type="GO" id="GO:0016491">
    <property type="term" value="F:oxidoreductase activity"/>
    <property type="evidence" value="ECO:0007669"/>
    <property type="project" value="UniProtKB-KW"/>
</dbReference>
<dbReference type="InterPro" id="IPR036291">
    <property type="entry name" value="NAD(P)-bd_dom_sf"/>
</dbReference>
<name>A0A382NX47_9ZZZZ</name>
<evidence type="ECO:0000313" key="3">
    <source>
        <dbReference type="EMBL" id="SVC65636.1"/>
    </source>
</evidence>
<reference evidence="3" key="1">
    <citation type="submission" date="2018-05" db="EMBL/GenBank/DDBJ databases">
        <authorList>
            <person name="Lanie J.A."/>
            <person name="Ng W.-L."/>
            <person name="Kazmierczak K.M."/>
            <person name="Andrzejewski T.M."/>
            <person name="Davidsen T.M."/>
            <person name="Wayne K.J."/>
            <person name="Tettelin H."/>
            <person name="Glass J.I."/>
            <person name="Rusch D."/>
            <person name="Podicherti R."/>
            <person name="Tsui H.-C.T."/>
            <person name="Winkler M.E."/>
        </authorList>
    </citation>
    <scope>NUCLEOTIDE SEQUENCE</scope>
</reference>
<comment type="similarity">
    <text evidence="1">Belongs to the short-chain dehydrogenases/reductases (SDR) family.</text>
</comment>
<dbReference type="InterPro" id="IPR002347">
    <property type="entry name" value="SDR_fam"/>
</dbReference>
<dbReference type="AlphaFoldDB" id="A0A382NX47"/>
<dbReference type="NCBIfam" id="NF005559">
    <property type="entry name" value="PRK07231.1"/>
    <property type="match status" value="1"/>
</dbReference>
<dbReference type="SUPFAM" id="SSF51735">
    <property type="entry name" value="NAD(P)-binding Rossmann-fold domains"/>
    <property type="match status" value="1"/>
</dbReference>
<dbReference type="PROSITE" id="PS00061">
    <property type="entry name" value="ADH_SHORT"/>
    <property type="match status" value="1"/>
</dbReference>
<dbReference type="PRINTS" id="PR00081">
    <property type="entry name" value="GDHRDH"/>
</dbReference>
<dbReference type="PRINTS" id="PR00080">
    <property type="entry name" value="SDRFAMILY"/>
</dbReference>
<dbReference type="Gene3D" id="3.40.50.720">
    <property type="entry name" value="NAD(P)-binding Rossmann-like Domain"/>
    <property type="match status" value="1"/>
</dbReference>
<dbReference type="FunFam" id="3.40.50.720:FF:000084">
    <property type="entry name" value="Short-chain dehydrogenase reductase"/>
    <property type="match status" value="1"/>
</dbReference>
<organism evidence="3">
    <name type="scientific">marine metagenome</name>
    <dbReference type="NCBI Taxonomy" id="408172"/>
    <lineage>
        <taxon>unclassified sequences</taxon>
        <taxon>metagenomes</taxon>
        <taxon>ecological metagenomes</taxon>
    </lineage>
</organism>
<evidence type="ECO:0000256" key="1">
    <source>
        <dbReference type="ARBA" id="ARBA00006484"/>
    </source>
</evidence>
<accession>A0A382NX47</accession>
<dbReference type="EMBL" id="UINC01103337">
    <property type="protein sequence ID" value="SVC65636.1"/>
    <property type="molecule type" value="Genomic_DNA"/>
</dbReference>
<sequence length="257" mass="26774">MSGQVNGKVALITGGGLGIGRAAAIAFAREGAKVVVADVDSKSGNETVHDIEAAGGETLFVETDVSQPKAVEALVARCVERFGRLDCGVNNAGIQGELNPTDLCSEENWNRTIAINLTGVWLCMKYEIARMREQGSGAIVNVASNFGYVGSPGMPAYSAAKHGVLGLTKTAALEYATLGIRVNAVCPGPVQTPLVDNMLIAQPELADKIMQSITQRVPAGRIGKPEEIGEAILWLCSDASPFATGMAMPIDGGFVAQ</sequence>
<dbReference type="PANTHER" id="PTHR24321:SF11">
    <property type="entry name" value="BLR0893 PROTEIN"/>
    <property type="match status" value="1"/>
</dbReference>
<dbReference type="Pfam" id="PF13561">
    <property type="entry name" value="adh_short_C2"/>
    <property type="match status" value="1"/>
</dbReference>
<gene>
    <name evidence="3" type="ORF">METZ01_LOCUS318490</name>
</gene>
<keyword evidence="2" id="KW-0560">Oxidoreductase</keyword>